<organism evidence="1 2">
    <name type="scientific">Helianthus annuus</name>
    <name type="common">Common sunflower</name>
    <dbReference type="NCBI Taxonomy" id="4232"/>
    <lineage>
        <taxon>Eukaryota</taxon>
        <taxon>Viridiplantae</taxon>
        <taxon>Streptophyta</taxon>
        <taxon>Embryophyta</taxon>
        <taxon>Tracheophyta</taxon>
        <taxon>Spermatophyta</taxon>
        <taxon>Magnoliopsida</taxon>
        <taxon>eudicotyledons</taxon>
        <taxon>Gunneridae</taxon>
        <taxon>Pentapetalae</taxon>
        <taxon>asterids</taxon>
        <taxon>campanulids</taxon>
        <taxon>Asterales</taxon>
        <taxon>Asteraceae</taxon>
        <taxon>Asteroideae</taxon>
        <taxon>Heliantheae alliance</taxon>
        <taxon>Heliantheae</taxon>
        <taxon>Helianthus</taxon>
    </lineage>
</organism>
<gene>
    <name evidence="1" type="ORF">HanXRQr2_Chr04g0186801</name>
</gene>
<protein>
    <submittedName>
        <fullName evidence="1">Uncharacterized protein</fullName>
    </submittedName>
</protein>
<sequence length="118" mass="13660">MLSSKEDVKWPERLQPLHVCYEIVDLVFTRCYVATVVWQEISWCDPLCWWLVGDYGVMETISFLQTSSYRLITLFERSKALSLFLWIKNKSKNLGLDWAKWMSALSSGLLAGLSASFI</sequence>
<evidence type="ECO:0000313" key="2">
    <source>
        <dbReference type="Proteomes" id="UP000215914"/>
    </source>
</evidence>
<keyword evidence="2" id="KW-1185">Reference proteome</keyword>
<dbReference type="EMBL" id="MNCJ02000319">
    <property type="protein sequence ID" value="KAF5811911.1"/>
    <property type="molecule type" value="Genomic_DNA"/>
</dbReference>
<evidence type="ECO:0000313" key="1">
    <source>
        <dbReference type="EMBL" id="KAF5811911.1"/>
    </source>
</evidence>
<name>A0A9K3NTB9_HELAN</name>
<accession>A0A9K3NTB9</accession>
<dbReference type="AlphaFoldDB" id="A0A9K3NTB9"/>
<reference evidence="1" key="1">
    <citation type="journal article" date="2017" name="Nature">
        <title>The sunflower genome provides insights into oil metabolism, flowering and Asterid evolution.</title>
        <authorList>
            <person name="Badouin H."/>
            <person name="Gouzy J."/>
            <person name="Grassa C.J."/>
            <person name="Murat F."/>
            <person name="Staton S.E."/>
            <person name="Cottret L."/>
            <person name="Lelandais-Briere C."/>
            <person name="Owens G.L."/>
            <person name="Carrere S."/>
            <person name="Mayjonade B."/>
            <person name="Legrand L."/>
            <person name="Gill N."/>
            <person name="Kane N.C."/>
            <person name="Bowers J.E."/>
            <person name="Hubner S."/>
            <person name="Bellec A."/>
            <person name="Berard A."/>
            <person name="Berges H."/>
            <person name="Blanchet N."/>
            <person name="Boniface M.C."/>
            <person name="Brunel D."/>
            <person name="Catrice O."/>
            <person name="Chaidir N."/>
            <person name="Claudel C."/>
            <person name="Donnadieu C."/>
            <person name="Faraut T."/>
            <person name="Fievet G."/>
            <person name="Helmstetter N."/>
            <person name="King M."/>
            <person name="Knapp S.J."/>
            <person name="Lai Z."/>
            <person name="Le Paslier M.C."/>
            <person name="Lippi Y."/>
            <person name="Lorenzon L."/>
            <person name="Mandel J.R."/>
            <person name="Marage G."/>
            <person name="Marchand G."/>
            <person name="Marquand E."/>
            <person name="Bret-Mestries E."/>
            <person name="Morien E."/>
            <person name="Nambeesan S."/>
            <person name="Nguyen T."/>
            <person name="Pegot-Espagnet P."/>
            <person name="Pouilly N."/>
            <person name="Raftis F."/>
            <person name="Sallet E."/>
            <person name="Schiex T."/>
            <person name="Thomas J."/>
            <person name="Vandecasteele C."/>
            <person name="Vares D."/>
            <person name="Vear F."/>
            <person name="Vautrin S."/>
            <person name="Crespi M."/>
            <person name="Mangin B."/>
            <person name="Burke J.M."/>
            <person name="Salse J."/>
            <person name="Munos S."/>
            <person name="Vincourt P."/>
            <person name="Rieseberg L.H."/>
            <person name="Langlade N.B."/>
        </authorList>
    </citation>
    <scope>NUCLEOTIDE SEQUENCE</scope>
    <source>
        <tissue evidence="1">Leaves</tissue>
    </source>
</reference>
<proteinExistence type="predicted"/>
<comment type="caution">
    <text evidence="1">The sequence shown here is derived from an EMBL/GenBank/DDBJ whole genome shotgun (WGS) entry which is preliminary data.</text>
</comment>
<reference evidence="1" key="2">
    <citation type="submission" date="2020-06" db="EMBL/GenBank/DDBJ databases">
        <title>Helianthus annuus Genome sequencing and assembly Release 2.</title>
        <authorList>
            <person name="Gouzy J."/>
            <person name="Langlade N."/>
            <person name="Munos S."/>
        </authorList>
    </citation>
    <scope>NUCLEOTIDE SEQUENCE</scope>
    <source>
        <tissue evidence="1">Leaves</tissue>
    </source>
</reference>
<dbReference type="Gramene" id="mRNA:HanXRQr2_Chr04g0186801">
    <property type="protein sequence ID" value="mRNA:HanXRQr2_Chr04g0186801"/>
    <property type="gene ID" value="HanXRQr2_Chr04g0186801"/>
</dbReference>
<dbReference type="Proteomes" id="UP000215914">
    <property type="component" value="Unassembled WGS sequence"/>
</dbReference>